<evidence type="ECO:0000313" key="1">
    <source>
        <dbReference type="EMBL" id="SVA79615.1"/>
    </source>
</evidence>
<organism evidence="1">
    <name type="scientific">marine metagenome</name>
    <dbReference type="NCBI Taxonomy" id="408172"/>
    <lineage>
        <taxon>unclassified sequences</taxon>
        <taxon>metagenomes</taxon>
        <taxon>ecological metagenomes</taxon>
    </lineage>
</organism>
<proteinExistence type="predicted"/>
<gene>
    <name evidence="1" type="ORF">METZ01_LOCUS132469</name>
</gene>
<reference evidence="1" key="1">
    <citation type="submission" date="2018-05" db="EMBL/GenBank/DDBJ databases">
        <authorList>
            <person name="Lanie J.A."/>
            <person name="Ng W.-L."/>
            <person name="Kazmierczak K.M."/>
            <person name="Andrzejewski T.M."/>
            <person name="Davidsen T.M."/>
            <person name="Wayne K.J."/>
            <person name="Tettelin H."/>
            <person name="Glass J.I."/>
            <person name="Rusch D."/>
            <person name="Podicherti R."/>
            <person name="Tsui H.-C.T."/>
            <person name="Winkler M.E."/>
        </authorList>
    </citation>
    <scope>NUCLEOTIDE SEQUENCE</scope>
</reference>
<protein>
    <submittedName>
        <fullName evidence="1">Uncharacterized protein</fullName>
    </submittedName>
</protein>
<accession>A0A381YRH4</accession>
<name>A0A381YRH4_9ZZZZ</name>
<sequence>MDSHYFHDVGMIPDPYRASIRQVPLSFKFFSWYLETLRSLLYDNSKNTCELFSPKEKRFLD</sequence>
<dbReference type="AlphaFoldDB" id="A0A381YRH4"/>
<dbReference type="EMBL" id="UINC01018878">
    <property type="protein sequence ID" value="SVA79615.1"/>
    <property type="molecule type" value="Genomic_DNA"/>
</dbReference>